<dbReference type="GO" id="GO:0009696">
    <property type="term" value="P:salicylic acid metabolic process"/>
    <property type="evidence" value="ECO:0007669"/>
    <property type="project" value="TreeGrafter"/>
</dbReference>
<dbReference type="AlphaFoldDB" id="A0AAV6XVP2"/>
<dbReference type="GO" id="GO:0080032">
    <property type="term" value="F:methyl jasmonate esterase activity"/>
    <property type="evidence" value="ECO:0007669"/>
    <property type="project" value="TreeGrafter"/>
</dbReference>
<reference evidence="2" key="1">
    <citation type="submission" date="2019-10" db="EMBL/GenBank/DDBJ databases">
        <authorList>
            <person name="Zhang R."/>
            <person name="Pan Y."/>
            <person name="Wang J."/>
            <person name="Ma R."/>
            <person name="Yu S."/>
        </authorList>
    </citation>
    <scope>NUCLEOTIDE SEQUENCE</scope>
    <source>
        <strain evidence="2">LA-IB0</strain>
        <tissue evidence="2">Leaf</tissue>
    </source>
</reference>
<dbReference type="GO" id="GO:0080031">
    <property type="term" value="F:methyl salicylate esterase activity"/>
    <property type="evidence" value="ECO:0007669"/>
    <property type="project" value="TreeGrafter"/>
</dbReference>
<accession>A0AAV6XVP2</accession>
<keyword evidence="1" id="KW-0378">Hydrolase</keyword>
<dbReference type="PANTHER" id="PTHR10992">
    <property type="entry name" value="METHYLESTERASE FAMILY MEMBER"/>
    <property type="match status" value="1"/>
</dbReference>
<gene>
    <name evidence="2" type="ORF">BUALT_Bualt04G0119500</name>
</gene>
<dbReference type="Gene3D" id="3.40.50.1820">
    <property type="entry name" value="alpha/beta hydrolase"/>
    <property type="match status" value="1"/>
</dbReference>
<name>A0AAV6XVP2_9LAMI</name>
<dbReference type="SUPFAM" id="SSF53474">
    <property type="entry name" value="alpha/beta-Hydrolases"/>
    <property type="match status" value="1"/>
</dbReference>
<evidence type="ECO:0000313" key="2">
    <source>
        <dbReference type="EMBL" id="KAG8384454.1"/>
    </source>
</evidence>
<dbReference type="GO" id="GO:0009694">
    <property type="term" value="P:jasmonic acid metabolic process"/>
    <property type="evidence" value="ECO:0007669"/>
    <property type="project" value="TreeGrafter"/>
</dbReference>
<dbReference type="GO" id="GO:0080030">
    <property type="term" value="F:methyl indole-3-acetate esterase activity"/>
    <property type="evidence" value="ECO:0007669"/>
    <property type="project" value="TreeGrafter"/>
</dbReference>
<protein>
    <submittedName>
        <fullName evidence="2">Uncharacterized protein</fullName>
    </submittedName>
</protein>
<comment type="caution">
    <text evidence="2">The sequence shown here is derived from an EMBL/GenBank/DDBJ whole genome shotgun (WGS) entry which is preliminary data.</text>
</comment>
<keyword evidence="3" id="KW-1185">Reference proteome</keyword>
<dbReference type="PANTHER" id="PTHR10992:SF1083">
    <property type="entry name" value="METHYLESTERASE 1"/>
    <property type="match status" value="1"/>
</dbReference>
<dbReference type="InterPro" id="IPR045889">
    <property type="entry name" value="MES/HNL"/>
</dbReference>
<dbReference type="Proteomes" id="UP000826271">
    <property type="component" value="Unassembled WGS sequence"/>
</dbReference>
<evidence type="ECO:0000313" key="3">
    <source>
        <dbReference type="Proteomes" id="UP000826271"/>
    </source>
</evidence>
<sequence>MDMFPEKISVAVFLAAFMPDSIHEPPYVMDQDVALAKMLLRPTSLFREDLSKKSAFSKQGFGSVKRVYVVCPEDRATPVNFQRWQIETIRVAEVKEIENVDHMPMLSKPQQVCQCLLEIANNYI</sequence>
<evidence type="ECO:0000256" key="1">
    <source>
        <dbReference type="ARBA" id="ARBA00022801"/>
    </source>
</evidence>
<dbReference type="EMBL" id="WHWC01000004">
    <property type="protein sequence ID" value="KAG8384454.1"/>
    <property type="molecule type" value="Genomic_DNA"/>
</dbReference>
<organism evidence="2 3">
    <name type="scientific">Buddleja alternifolia</name>
    <dbReference type="NCBI Taxonomy" id="168488"/>
    <lineage>
        <taxon>Eukaryota</taxon>
        <taxon>Viridiplantae</taxon>
        <taxon>Streptophyta</taxon>
        <taxon>Embryophyta</taxon>
        <taxon>Tracheophyta</taxon>
        <taxon>Spermatophyta</taxon>
        <taxon>Magnoliopsida</taxon>
        <taxon>eudicotyledons</taxon>
        <taxon>Gunneridae</taxon>
        <taxon>Pentapetalae</taxon>
        <taxon>asterids</taxon>
        <taxon>lamiids</taxon>
        <taxon>Lamiales</taxon>
        <taxon>Scrophulariaceae</taxon>
        <taxon>Buddlejeae</taxon>
        <taxon>Buddleja</taxon>
    </lineage>
</organism>
<dbReference type="InterPro" id="IPR029058">
    <property type="entry name" value="AB_hydrolase_fold"/>
</dbReference>
<proteinExistence type="predicted"/>